<dbReference type="AlphaFoldDB" id="A0A0F8X4X7"/>
<protein>
    <submittedName>
        <fullName evidence="1">Uncharacterized protein</fullName>
    </submittedName>
</protein>
<gene>
    <name evidence="1" type="ORF">LCGC14_3069360</name>
</gene>
<name>A0A0F8X4X7_9ZZZZ</name>
<feature type="non-terminal residue" evidence="1">
    <location>
        <position position="68"/>
    </location>
</feature>
<organism evidence="1">
    <name type="scientific">marine sediment metagenome</name>
    <dbReference type="NCBI Taxonomy" id="412755"/>
    <lineage>
        <taxon>unclassified sequences</taxon>
        <taxon>metagenomes</taxon>
        <taxon>ecological metagenomes</taxon>
    </lineage>
</organism>
<proteinExistence type="predicted"/>
<comment type="caution">
    <text evidence="1">The sequence shown here is derived from an EMBL/GenBank/DDBJ whole genome shotgun (WGS) entry which is preliminary data.</text>
</comment>
<accession>A0A0F8X4X7</accession>
<dbReference type="EMBL" id="LAZR01065238">
    <property type="protein sequence ID" value="KKK55955.1"/>
    <property type="molecule type" value="Genomic_DNA"/>
</dbReference>
<evidence type="ECO:0000313" key="1">
    <source>
        <dbReference type="EMBL" id="KKK55955.1"/>
    </source>
</evidence>
<reference evidence="1" key="1">
    <citation type="journal article" date="2015" name="Nature">
        <title>Complex archaea that bridge the gap between prokaryotes and eukaryotes.</title>
        <authorList>
            <person name="Spang A."/>
            <person name="Saw J.H."/>
            <person name="Jorgensen S.L."/>
            <person name="Zaremba-Niedzwiedzka K."/>
            <person name="Martijn J."/>
            <person name="Lind A.E."/>
            <person name="van Eijk R."/>
            <person name="Schleper C."/>
            <person name="Guy L."/>
            <person name="Ettema T.J."/>
        </authorList>
    </citation>
    <scope>NUCLEOTIDE SEQUENCE</scope>
</reference>
<sequence length="68" mass="7730">MKRSEGERPPKEIWRYYHRKDKDSPIEMAKGNANVIFSSTPDTHKMGLGAEIADLSGSPFVPKKVDFH</sequence>